<evidence type="ECO:0000259" key="2">
    <source>
        <dbReference type="Pfam" id="PF07883"/>
    </source>
</evidence>
<dbReference type="Proteomes" id="UP001596161">
    <property type="component" value="Unassembled WGS sequence"/>
</dbReference>
<sequence length="178" mass="20234">MKKISVFQIAILITTIFIFMLPNLNNKNLQAKNGSKLKDKPKNDDMGKKPFVLDIEKATMENTSFRHVKWTGAHLQMVLMNVKPGEEIDLEMHPAVDQFLRIEQGQAQILMGKTKQDLSFNKTVSDDWAILIPAGYYHNVKNTGKTDLKLYSIYAPANHPAGTIHKTHQDAKKAHEKH</sequence>
<dbReference type="Gene3D" id="2.60.120.10">
    <property type="entry name" value="Jelly Rolls"/>
    <property type="match status" value="1"/>
</dbReference>
<name>A0ABW0E6P9_9BACT</name>
<keyword evidence="4" id="KW-1185">Reference proteome</keyword>
<feature type="domain" description="Cupin type-2" evidence="2">
    <location>
        <begin position="79"/>
        <end position="154"/>
    </location>
</feature>
<organism evidence="3 4">
    <name type="scientific">Adhaeribacter terreus</name>
    <dbReference type="NCBI Taxonomy" id="529703"/>
    <lineage>
        <taxon>Bacteria</taxon>
        <taxon>Pseudomonadati</taxon>
        <taxon>Bacteroidota</taxon>
        <taxon>Cytophagia</taxon>
        <taxon>Cytophagales</taxon>
        <taxon>Hymenobacteraceae</taxon>
        <taxon>Adhaeribacter</taxon>
    </lineage>
</organism>
<protein>
    <submittedName>
        <fullName evidence="3">Cupin domain-containing protein</fullName>
    </submittedName>
</protein>
<dbReference type="InterPro" id="IPR011051">
    <property type="entry name" value="RmlC_Cupin_sf"/>
</dbReference>
<evidence type="ECO:0000313" key="3">
    <source>
        <dbReference type="EMBL" id="MFC5269557.1"/>
    </source>
</evidence>
<dbReference type="PANTHER" id="PTHR43346:SF1">
    <property type="entry name" value="QUERCETIN 2,3-DIOXYGENASE-RELATED"/>
    <property type="match status" value="1"/>
</dbReference>
<proteinExistence type="predicted"/>
<dbReference type="InterPro" id="IPR052538">
    <property type="entry name" value="Flavonoid_dioxygenase-like"/>
</dbReference>
<evidence type="ECO:0000256" key="1">
    <source>
        <dbReference type="SAM" id="Phobius"/>
    </source>
</evidence>
<accession>A0ABW0E6P9</accession>
<dbReference type="PANTHER" id="PTHR43346">
    <property type="entry name" value="LIGAND BINDING DOMAIN PROTEIN, PUTATIVE (AFU_ORTHOLOGUE AFUA_6G14370)-RELATED"/>
    <property type="match status" value="1"/>
</dbReference>
<keyword evidence="1" id="KW-0812">Transmembrane</keyword>
<feature type="transmembrane region" description="Helical" evidence="1">
    <location>
        <begin position="6"/>
        <end position="24"/>
    </location>
</feature>
<dbReference type="Pfam" id="PF07883">
    <property type="entry name" value="Cupin_2"/>
    <property type="match status" value="1"/>
</dbReference>
<dbReference type="InterPro" id="IPR014710">
    <property type="entry name" value="RmlC-like_jellyroll"/>
</dbReference>
<comment type="caution">
    <text evidence="3">The sequence shown here is derived from an EMBL/GenBank/DDBJ whole genome shotgun (WGS) entry which is preliminary data.</text>
</comment>
<dbReference type="CDD" id="cd02223">
    <property type="entry name" value="cupin_Bh2720-like"/>
    <property type="match status" value="1"/>
</dbReference>
<dbReference type="EMBL" id="JBHSKT010000002">
    <property type="protein sequence ID" value="MFC5269557.1"/>
    <property type="molecule type" value="Genomic_DNA"/>
</dbReference>
<dbReference type="RefSeq" id="WP_378015938.1">
    <property type="nucleotide sequence ID" value="NZ_JBHSKT010000002.1"/>
</dbReference>
<reference evidence="4" key="1">
    <citation type="journal article" date="2019" name="Int. J. Syst. Evol. Microbiol.">
        <title>The Global Catalogue of Microorganisms (GCM) 10K type strain sequencing project: providing services to taxonomists for standard genome sequencing and annotation.</title>
        <authorList>
            <consortium name="The Broad Institute Genomics Platform"/>
            <consortium name="The Broad Institute Genome Sequencing Center for Infectious Disease"/>
            <person name="Wu L."/>
            <person name="Ma J."/>
        </authorList>
    </citation>
    <scope>NUCLEOTIDE SEQUENCE [LARGE SCALE GENOMIC DNA]</scope>
    <source>
        <strain evidence="4">KACC 12602</strain>
    </source>
</reference>
<keyword evidence="1" id="KW-0472">Membrane</keyword>
<evidence type="ECO:0000313" key="4">
    <source>
        <dbReference type="Proteomes" id="UP001596161"/>
    </source>
</evidence>
<dbReference type="InterPro" id="IPR013096">
    <property type="entry name" value="Cupin_2"/>
</dbReference>
<keyword evidence="1" id="KW-1133">Transmembrane helix</keyword>
<dbReference type="SUPFAM" id="SSF51182">
    <property type="entry name" value="RmlC-like cupins"/>
    <property type="match status" value="1"/>
</dbReference>
<gene>
    <name evidence="3" type="ORF">ACFPIB_02975</name>
</gene>